<dbReference type="RefSeq" id="WP_141162114.1">
    <property type="nucleotide sequence ID" value="NZ_VHQG01000001.1"/>
</dbReference>
<keyword evidence="2" id="KW-1133">Transmembrane helix</keyword>
<feature type="transmembrane region" description="Helical" evidence="2">
    <location>
        <begin position="85"/>
        <end position="109"/>
    </location>
</feature>
<gene>
    <name evidence="3" type="ORF">FJ657_02630</name>
</gene>
<keyword evidence="4" id="KW-1185">Reference proteome</keyword>
<name>A0A506Y4R6_9MICO</name>
<keyword evidence="2" id="KW-0472">Membrane</keyword>
<evidence type="ECO:0000313" key="4">
    <source>
        <dbReference type="Proteomes" id="UP000316252"/>
    </source>
</evidence>
<feature type="transmembrane region" description="Helical" evidence="2">
    <location>
        <begin position="42"/>
        <end position="65"/>
    </location>
</feature>
<feature type="region of interest" description="Disordered" evidence="1">
    <location>
        <begin position="1"/>
        <end position="26"/>
    </location>
</feature>
<organism evidence="3 4">
    <name type="scientific">Schumannella soli</name>
    <dbReference type="NCBI Taxonomy" id="2590779"/>
    <lineage>
        <taxon>Bacteria</taxon>
        <taxon>Bacillati</taxon>
        <taxon>Actinomycetota</taxon>
        <taxon>Actinomycetes</taxon>
        <taxon>Micrococcales</taxon>
        <taxon>Microbacteriaceae</taxon>
        <taxon>Schumannella</taxon>
    </lineage>
</organism>
<feature type="compositionally biased region" description="Basic and acidic residues" evidence="1">
    <location>
        <begin position="1"/>
        <end position="14"/>
    </location>
</feature>
<evidence type="ECO:0000256" key="2">
    <source>
        <dbReference type="SAM" id="Phobius"/>
    </source>
</evidence>
<dbReference type="EMBL" id="VHQG01000001">
    <property type="protein sequence ID" value="TPW77586.1"/>
    <property type="molecule type" value="Genomic_DNA"/>
</dbReference>
<feature type="transmembrane region" description="Helical" evidence="2">
    <location>
        <begin position="116"/>
        <end position="142"/>
    </location>
</feature>
<evidence type="ECO:0000313" key="3">
    <source>
        <dbReference type="EMBL" id="TPW77586.1"/>
    </source>
</evidence>
<reference evidence="3 4" key="1">
    <citation type="submission" date="2019-06" db="EMBL/GenBank/DDBJ databases">
        <authorList>
            <person name="Li F."/>
        </authorList>
    </citation>
    <scope>NUCLEOTIDE SEQUENCE [LARGE SCALE GENOMIC DNA]</scope>
    <source>
        <strain evidence="3 4">10F1D-1</strain>
    </source>
</reference>
<dbReference type="Proteomes" id="UP000316252">
    <property type="component" value="Unassembled WGS sequence"/>
</dbReference>
<dbReference type="AlphaFoldDB" id="A0A506Y4R6"/>
<proteinExistence type="predicted"/>
<sequence>MTLRDDLDTEREGWAEAAPRARARGRRPVGTVPGAVPGTLEIVLVMVLAPANLVATALAAFLLWFRQLGVAACGPDHPCDLDLLPWSIGVPLVTGIVAVVAIAVLAPILGRRGRRIGWIAVLGTALCAAGILTGIALSTAAIG</sequence>
<accession>A0A506Y4R6</accession>
<comment type="caution">
    <text evidence="3">The sequence shown here is derived from an EMBL/GenBank/DDBJ whole genome shotgun (WGS) entry which is preliminary data.</text>
</comment>
<evidence type="ECO:0000256" key="1">
    <source>
        <dbReference type="SAM" id="MobiDB-lite"/>
    </source>
</evidence>
<protein>
    <submittedName>
        <fullName evidence="3">Uncharacterized protein</fullName>
    </submittedName>
</protein>
<keyword evidence="2" id="KW-0812">Transmembrane</keyword>